<dbReference type="OrthoDB" id="49016at2759"/>
<evidence type="ECO:0000313" key="10">
    <source>
        <dbReference type="EMBL" id="TFK19750.1"/>
    </source>
</evidence>
<dbReference type="EMBL" id="ML210327">
    <property type="protein sequence ID" value="TFK19750.1"/>
    <property type="molecule type" value="Genomic_DNA"/>
</dbReference>
<dbReference type="InterPro" id="IPR029006">
    <property type="entry name" value="ADF-H/Gelsolin-like_dom_sf"/>
</dbReference>
<dbReference type="GO" id="GO:0008270">
    <property type="term" value="F:zinc ion binding"/>
    <property type="evidence" value="ECO:0007669"/>
    <property type="project" value="InterPro"/>
</dbReference>
<organism evidence="10 11">
    <name type="scientific">Coprinopsis marcescibilis</name>
    <name type="common">Agaric fungus</name>
    <name type="synonym">Psathyrella marcescibilis</name>
    <dbReference type="NCBI Taxonomy" id="230819"/>
    <lineage>
        <taxon>Eukaryota</taxon>
        <taxon>Fungi</taxon>
        <taxon>Dikarya</taxon>
        <taxon>Basidiomycota</taxon>
        <taxon>Agaricomycotina</taxon>
        <taxon>Agaricomycetes</taxon>
        <taxon>Agaricomycetidae</taxon>
        <taxon>Agaricales</taxon>
        <taxon>Agaricineae</taxon>
        <taxon>Psathyrellaceae</taxon>
        <taxon>Coprinopsis</taxon>
    </lineage>
</organism>
<dbReference type="InterPro" id="IPR050550">
    <property type="entry name" value="SEC23_SEC24_subfamily"/>
</dbReference>
<dbReference type="Pfam" id="PF04810">
    <property type="entry name" value="zf-Sec23_Sec24"/>
    <property type="match status" value="1"/>
</dbReference>
<dbReference type="InterPro" id="IPR006896">
    <property type="entry name" value="Sec23/24_trunk_dom"/>
</dbReference>
<keyword evidence="3" id="KW-0653">Protein transport</keyword>
<reference evidence="10 11" key="1">
    <citation type="journal article" date="2019" name="Nat. Ecol. Evol.">
        <title>Megaphylogeny resolves global patterns of mushroom evolution.</title>
        <authorList>
            <person name="Varga T."/>
            <person name="Krizsan K."/>
            <person name="Foldi C."/>
            <person name="Dima B."/>
            <person name="Sanchez-Garcia M."/>
            <person name="Sanchez-Ramirez S."/>
            <person name="Szollosi G.J."/>
            <person name="Szarkandi J.G."/>
            <person name="Papp V."/>
            <person name="Albert L."/>
            <person name="Andreopoulos W."/>
            <person name="Angelini C."/>
            <person name="Antonin V."/>
            <person name="Barry K.W."/>
            <person name="Bougher N.L."/>
            <person name="Buchanan P."/>
            <person name="Buyck B."/>
            <person name="Bense V."/>
            <person name="Catcheside P."/>
            <person name="Chovatia M."/>
            <person name="Cooper J."/>
            <person name="Damon W."/>
            <person name="Desjardin D."/>
            <person name="Finy P."/>
            <person name="Geml J."/>
            <person name="Haridas S."/>
            <person name="Hughes K."/>
            <person name="Justo A."/>
            <person name="Karasinski D."/>
            <person name="Kautmanova I."/>
            <person name="Kiss B."/>
            <person name="Kocsube S."/>
            <person name="Kotiranta H."/>
            <person name="LaButti K.M."/>
            <person name="Lechner B.E."/>
            <person name="Liimatainen K."/>
            <person name="Lipzen A."/>
            <person name="Lukacs Z."/>
            <person name="Mihaltcheva S."/>
            <person name="Morgado L.N."/>
            <person name="Niskanen T."/>
            <person name="Noordeloos M.E."/>
            <person name="Ohm R.A."/>
            <person name="Ortiz-Santana B."/>
            <person name="Ovrebo C."/>
            <person name="Racz N."/>
            <person name="Riley R."/>
            <person name="Savchenko A."/>
            <person name="Shiryaev A."/>
            <person name="Soop K."/>
            <person name="Spirin V."/>
            <person name="Szebenyi C."/>
            <person name="Tomsovsky M."/>
            <person name="Tulloss R.E."/>
            <person name="Uehling J."/>
            <person name="Grigoriev I.V."/>
            <person name="Vagvolgyi C."/>
            <person name="Papp T."/>
            <person name="Martin F.M."/>
            <person name="Miettinen O."/>
            <person name="Hibbett D.S."/>
            <person name="Nagy L.G."/>
        </authorList>
    </citation>
    <scope>NUCLEOTIDE SEQUENCE [LARGE SCALE GENOMIC DNA]</scope>
    <source>
        <strain evidence="10 11">CBS 121175</strain>
    </source>
</reference>
<dbReference type="Proteomes" id="UP000307440">
    <property type="component" value="Unassembled WGS sequence"/>
</dbReference>
<dbReference type="Pfam" id="PF00626">
    <property type="entry name" value="Gelsolin"/>
    <property type="match status" value="1"/>
</dbReference>
<evidence type="ECO:0000313" key="11">
    <source>
        <dbReference type="Proteomes" id="UP000307440"/>
    </source>
</evidence>
<feature type="domain" description="Zinc finger Sec23/Sec24-type" evidence="6">
    <location>
        <begin position="126"/>
        <end position="164"/>
    </location>
</feature>
<keyword evidence="2" id="KW-0813">Transport</keyword>
<protein>
    <submittedName>
        <fullName evidence="10">Protein transporter SEC24</fullName>
    </submittedName>
</protein>
<dbReference type="Gene3D" id="2.30.30.380">
    <property type="entry name" value="Zn-finger domain of Sec23/24"/>
    <property type="match status" value="1"/>
</dbReference>
<evidence type="ECO:0000259" key="7">
    <source>
        <dbReference type="Pfam" id="PF04811"/>
    </source>
</evidence>
<evidence type="ECO:0000256" key="2">
    <source>
        <dbReference type="ARBA" id="ARBA00022448"/>
    </source>
</evidence>
<gene>
    <name evidence="10" type="ORF">FA15DRAFT_648022</name>
</gene>
<evidence type="ECO:0000256" key="3">
    <source>
        <dbReference type="ARBA" id="ARBA00022927"/>
    </source>
</evidence>
<evidence type="ECO:0000259" key="5">
    <source>
        <dbReference type="Pfam" id="PF00626"/>
    </source>
</evidence>
<dbReference type="Pfam" id="PF04811">
    <property type="entry name" value="Sec23_trunk"/>
    <property type="match status" value="1"/>
</dbReference>
<accession>A0A5C3KI13</accession>
<dbReference type="GO" id="GO:0090110">
    <property type="term" value="P:COPII-coated vesicle cargo loading"/>
    <property type="evidence" value="ECO:0007669"/>
    <property type="project" value="TreeGrafter"/>
</dbReference>
<keyword evidence="11" id="KW-1185">Reference proteome</keyword>
<evidence type="ECO:0000259" key="8">
    <source>
        <dbReference type="Pfam" id="PF04815"/>
    </source>
</evidence>
<evidence type="ECO:0000256" key="4">
    <source>
        <dbReference type="SAM" id="MobiDB-lite"/>
    </source>
</evidence>
<dbReference type="InterPro" id="IPR012990">
    <property type="entry name" value="Beta-sandwich_Sec23_24"/>
</dbReference>
<dbReference type="GO" id="GO:0000149">
    <property type="term" value="F:SNARE binding"/>
    <property type="evidence" value="ECO:0007669"/>
    <property type="project" value="TreeGrafter"/>
</dbReference>
<dbReference type="GO" id="GO:0070971">
    <property type="term" value="C:endoplasmic reticulum exit site"/>
    <property type="evidence" value="ECO:0007669"/>
    <property type="project" value="TreeGrafter"/>
</dbReference>
<sequence length="849" mass="94829">MYAHPNHIPQPPHSAGLGYKGLRPRIDPAQVPSPIDSFERDRITWEDKIFLTLPGSHAPLCTSNYVAVDQGNASPKFVRVSTWNMPSTSKLASDCKIPIAAIFQPLTELDPREEPVPVVDTGPSGPLRCQKCRGYVNTWCTWVAGGNRWKCNLCRHENDVPPEYFCNLDANNLRLDYLQRPELHKGTVDFVVPEEYWAQYPPSGLTFPYVSSDPPPTGSRPPVQMDYVFTFDVTNQAIDTGFLQAICESLTNALFGYTLEDGTSVEPSIPPNTRIAIITFDETIHFYDLSSELTPMLVVADLDEMYAPISTGLFASTVEHGNNIRLLLANLPARFAQTPSRNTALASAIRGSLAAFSRRGGHTLLFTSTLPTLGPGALSPTPPNEQEILDTEKEVTLHKPRDKLWLDLAEECVDEGVGVTLFLAPNSYLDIGSLGAVANYSGGEIFFHPRFESARDRVPLESQLLRVFRRTQVFNCTLRVRASTGLRIIKHYGNFLKRNTTDLEFGVLDADKTITTEIAHTGTLDPRGQAHLQCTALYTTKEGQRRARVINLALNVVELAANVFQYADMETTIAFFTREALSKVPEQRIVITRDELTEKCSSLLLGYRNQCAAATRNSQLIIPEAYRALPAFILALQKSKPLKGRHVSSDVRNYELHKMNAMDSRALIHHLYPRLMALHDLDDAIALPQEEVREDGSKAEVVRYPSCMRDSHYFMEAGGVYLIDNEELIMFWVGSSVSPSILQDLFGLDDFNQISPHTYHLPHINSTLSQQVRNILADRYAQRGRLPKMMIARQNQDGTEIEFSDMLVEDQNNGAMSYIDYLAVLHKQITNVLNNGGSFGPAAMRGSPW</sequence>
<evidence type="ECO:0000256" key="1">
    <source>
        <dbReference type="ARBA" id="ARBA00008334"/>
    </source>
</evidence>
<dbReference type="PANTHER" id="PTHR13803">
    <property type="entry name" value="SEC24-RELATED PROTEIN"/>
    <property type="match status" value="1"/>
</dbReference>
<dbReference type="InterPro" id="IPR036465">
    <property type="entry name" value="vWFA_dom_sf"/>
</dbReference>
<name>A0A5C3KI13_COPMA</name>
<evidence type="ECO:0000259" key="6">
    <source>
        <dbReference type="Pfam" id="PF04810"/>
    </source>
</evidence>
<feature type="domain" description="Sec23/Sec24 helical" evidence="8">
    <location>
        <begin position="568"/>
        <end position="668"/>
    </location>
</feature>
<dbReference type="InterPro" id="IPR036180">
    <property type="entry name" value="Gelsolin-like_dom_sf"/>
</dbReference>
<dbReference type="SUPFAM" id="SSF81811">
    <property type="entry name" value="Helical domain of Sec23/24"/>
    <property type="match status" value="1"/>
</dbReference>
<dbReference type="Pfam" id="PF04815">
    <property type="entry name" value="Sec23_helical"/>
    <property type="match status" value="1"/>
</dbReference>
<proteinExistence type="inferred from homology"/>
<dbReference type="SUPFAM" id="SSF82919">
    <property type="entry name" value="Zn-finger domain of Sec23/24"/>
    <property type="match status" value="1"/>
</dbReference>
<dbReference type="GO" id="GO:0030127">
    <property type="term" value="C:COPII vesicle coat"/>
    <property type="evidence" value="ECO:0007669"/>
    <property type="project" value="InterPro"/>
</dbReference>
<feature type="domain" description="Sec23/Sec24 trunk" evidence="7">
    <location>
        <begin position="226"/>
        <end position="468"/>
    </location>
</feature>
<dbReference type="InterPro" id="IPR036175">
    <property type="entry name" value="Sec23/24_helical_dom_sf"/>
</dbReference>
<dbReference type="Gene3D" id="1.20.120.730">
    <property type="entry name" value="Sec23/Sec24 helical domain"/>
    <property type="match status" value="1"/>
</dbReference>
<dbReference type="AlphaFoldDB" id="A0A5C3KI13"/>
<feature type="domain" description="Gelsolin-like" evidence="5">
    <location>
        <begin position="715"/>
        <end position="775"/>
    </location>
</feature>
<dbReference type="Pfam" id="PF08033">
    <property type="entry name" value="Sec23_BS"/>
    <property type="match status" value="1"/>
</dbReference>
<feature type="domain" description="Sec23/Sec24 beta-sandwich" evidence="9">
    <location>
        <begin position="474"/>
        <end position="557"/>
    </location>
</feature>
<dbReference type="SUPFAM" id="SSF53300">
    <property type="entry name" value="vWA-like"/>
    <property type="match status" value="1"/>
</dbReference>
<dbReference type="InterPro" id="IPR006895">
    <property type="entry name" value="Znf_Sec23_Sec24"/>
</dbReference>
<dbReference type="InterPro" id="IPR036174">
    <property type="entry name" value="Znf_Sec23_Sec24_sf"/>
</dbReference>
<dbReference type="SUPFAM" id="SSF82754">
    <property type="entry name" value="C-terminal, gelsolin-like domain of Sec23/24"/>
    <property type="match status" value="1"/>
</dbReference>
<dbReference type="InterPro" id="IPR007123">
    <property type="entry name" value="Gelsolin-like_dom"/>
</dbReference>
<dbReference type="GO" id="GO:0006886">
    <property type="term" value="P:intracellular protein transport"/>
    <property type="evidence" value="ECO:0007669"/>
    <property type="project" value="InterPro"/>
</dbReference>
<dbReference type="SUPFAM" id="SSF81995">
    <property type="entry name" value="beta-sandwich domain of Sec23/24"/>
    <property type="match status" value="1"/>
</dbReference>
<dbReference type="Gene3D" id="2.60.40.1670">
    <property type="entry name" value="beta-sandwich domain of Sec23/24"/>
    <property type="match status" value="1"/>
</dbReference>
<dbReference type="InterPro" id="IPR006900">
    <property type="entry name" value="Sec23/24_helical_dom"/>
</dbReference>
<dbReference type="PANTHER" id="PTHR13803:SF4">
    <property type="entry name" value="SECRETORY 24CD, ISOFORM C"/>
    <property type="match status" value="1"/>
</dbReference>
<feature type="region of interest" description="Disordered" evidence="4">
    <location>
        <begin position="1"/>
        <end position="22"/>
    </location>
</feature>
<dbReference type="Gene3D" id="3.40.50.410">
    <property type="entry name" value="von Willebrand factor, type A domain"/>
    <property type="match status" value="1"/>
</dbReference>
<evidence type="ECO:0000259" key="9">
    <source>
        <dbReference type="Pfam" id="PF08033"/>
    </source>
</evidence>
<dbReference type="STRING" id="230819.A0A5C3KI13"/>
<dbReference type="Gene3D" id="3.40.20.10">
    <property type="entry name" value="Severin"/>
    <property type="match status" value="1"/>
</dbReference>
<comment type="similarity">
    <text evidence="1">Belongs to the SEC23/SEC24 family. SEC24 subfamily.</text>
</comment>